<comment type="caution">
    <text evidence="1">The sequence shown here is derived from an EMBL/GenBank/DDBJ whole genome shotgun (WGS) entry which is preliminary data.</text>
</comment>
<gene>
    <name evidence="1" type="ORF">LY79DRAFT_524527</name>
</gene>
<keyword evidence="2" id="KW-1185">Reference proteome</keyword>
<dbReference type="GeneID" id="85439875"/>
<evidence type="ECO:0000313" key="1">
    <source>
        <dbReference type="EMBL" id="KAK1574149.1"/>
    </source>
</evidence>
<dbReference type="RefSeq" id="XP_060409699.1">
    <property type="nucleotide sequence ID" value="XM_060555635.1"/>
</dbReference>
<evidence type="ECO:0000313" key="2">
    <source>
        <dbReference type="Proteomes" id="UP001230504"/>
    </source>
</evidence>
<dbReference type="EMBL" id="JAHLJV010000080">
    <property type="protein sequence ID" value="KAK1574149.1"/>
    <property type="molecule type" value="Genomic_DNA"/>
</dbReference>
<feature type="non-terminal residue" evidence="1">
    <location>
        <position position="1"/>
    </location>
</feature>
<dbReference type="AlphaFoldDB" id="A0AAD8PPR2"/>
<organism evidence="1 2">
    <name type="scientific">Colletotrichum navitas</name>
    <dbReference type="NCBI Taxonomy" id="681940"/>
    <lineage>
        <taxon>Eukaryota</taxon>
        <taxon>Fungi</taxon>
        <taxon>Dikarya</taxon>
        <taxon>Ascomycota</taxon>
        <taxon>Pezizomycotina</taxon>
        <taxon>Sordariomycetes</taxon>
        <taxon>Hypocreomycetidae</taxon>
        <taxon>Glomerellales</taxon>
        <taxon>Glomerellaceae</taxon>
        <taxon>Colletotrichum</taxon>
        <taxon>Colletotrichum graminicola species complex</taxon>
    </lineage>
</organism>
<name>A0AAD8PPR2_9PEZI</name>
<dbReference type="Proteomes" id="UP001230504">
    <property type="component" value="Unassembled WGS sequence"/>
</dbReference>
<accession>A0AAD8PPR2</accession>
<protein>
    <submittedName>
        <fullName evidence="1">Uncharacterized protein</fullName>
    </submittedName>
</protein>
<reference evidence="1" key="1">
    <citation type="submission" date="2021-06" db="EMBL/GenBank/DDBJ databases">
        <title>Comparative genomics, transcriptomics and evolutionary studies reveal genomic signatures of adaptation to plant cell wall in hemibiotrophic fungi.</title>
        <authorList>
            <consortium name="DOE Joint Genome Institute"/>
            <person name="Baroncelli R."/>
            <person name="Diaz J.F."/>
            <person name="Benocci T."/>
            <person name="Peng M."/>
            <person name="Battaglia E."/>
            <person name="Haridas S."/>
            <person name="Andreopoulos W."/>
            <person name="Labutti K."/>
            <person name="Pangilinan J."/>
            <person name="Floch G.L."/>
            <person name="Makela M.R."/>
            <person name="Henrissat B."/>
            <person name="Grigoriev I.V."/>
            <person name="Crouch J.A."/>
            <person name="De Vries R.P."/>
            <person name="Sukno S.A."/>
            <person name="Thon M.R."/>
        </authorList>
    </citation>
    <scope>NUCLEOTIDE SEQUENCE</scope>
    <source>
        <strain evidence="1">CBS 125086</strain>
    </source>
</reference>
<proteinExistence type="predicted"/>
<sequence>IYNKDNNKIILACHVDDMLVVRNNKEFIDNLFNNILLKYIKIKPIEYLVYF</sequence>